<dbReference type="GO" id="GO:0006352">
    <property type="term" value="P:DNA-templated transcription initiation"/>
    <property type="evidence" value="ECO:0007669"/>
    <property type="project" value="InterPro"/>
</dbReference>
<dbReference type="PANTHER" id="PTHR43133">
    <property type="entry name" value="RNA POLYMERASE ECF-TYPE SIGMA FACTO"/>
    <property type="match status" value="1"/>
</dbReference>
<feature type="domain" description="RNA polymerase sigma factor 70 region 4 type 2" evidence="7">
    <location>
        <begin position="200"/>
        <end position="249"/>
    </location>
</feature>
<accession>A0A4U0NQJ9</accession>
<dbReference type="PANTHER" id="PTHR43133:SF8">
    <property type="entry name" value="RNA POLYMERASE SIGMA FACTOR HI_1459-RELATED"/>
    <property type="match status" value="1"/>
</dbReference>
<name>A0A4U0NQJ9_9ACTN</name>
<dbReference type="InterPro" id="IPR013325">
    <property type="entry name" value="RNA_pol_sigma_r2"/>
</dbReference>
<evidence type="ECO:0000256" key="1">
    <source>
        <dbReference type="ARBA" id="ARBA00010641"/>
    </source>
</evidence>
<evidence type="ECO:0000256" key="2">
    <source>
        <dbReference type="ARBA" id="ARBA00023015"/>
    </source>
</evidence>
<reference evidence="8 9" key="1">
    <citation type="submission" date="2019-04" db="EMBL/GenBank/DDBJ databases">
        <title>Streptomyces piniterrae sp. nov., a heliquinomycin-producing actinomycete isolated from rhizosphere soil of Pinus yunnanensis.</title>
        <authorList>
            <person name="Zhuang X."/>
            <person name="Zhao J."/>
        </authorList>
    </citation>
    <scope>NUCLEOTIDE SEQUENCE [LARGE SCALE GENOMIC DNA]</scope>
    <source>
        <strain evidence="9">jys28</strain>
    </source>
</reference>
<dbReference type="SUPFAM" id="SSF88659">
    <property type="entry name" value="Sigma3 and sigma4 domains of RNA polymerase sigma factors"/>
    <property type="match status" value="1"/>
</dbReference>
<evidence type="ECO:0000256" key="3">
    <source>
        <dbReference type="ARBA" id="ARBA00023082"/>
    </source>
</evidence>
<keyword evidence="2" id="KW-0805">Transcription regulation</keyword>
<dbReference type="Gene3D" id="1.10.1740.10">
    <property type="match status" value="1"/>
</dbReference>
<protein>
    <submittedName>
        <fullName evidence="8">Sigma-70 family RNA polymerase sigma factor</fullName>
    </submittedName>
</protein>
<evidence type="ECO:0000256" key="6">
    <source>
        <dbReference type="SAM" id="MobiDB-lite"/>
    </source>
</evidence>
<dbReference type="InterPro" id="IPR013324">
    <property type="entry name" value="RNA_pol_sigma_r3/r4-like"/>
</dbReference>
<dbReference type="GO" id="GO:0016987">
    <property type="term" value="F:sigma factor activity"/>
    <property type="evidence" value="ECO:0007669"/>
    <property type="project" value="UniProtKB-KW"/>
</dbReference>
<evidence type="ECO:0000313" key="9">
    <source>
        <dbReference type="Proteomes" id="UP000308697"/>
    </source>
</evidence>
<evidence type="ECO:0000256" key="4">
    <source>
        <dbReference type="ARBA" id="ARBA00023125"/>
    </source>
</evidence>
<dbReference type="AlphaFoldDB" id="A0A4U0NQJ9"/>
<organism evidence="8 9">
    <name type="scientific">Streptomyces piniterrae</name>
    <dbReference type="NCBI Taxonomy" id="2571125"/>
    <lineage>
        <taxon>Bacteria</taxon>
        <taxon>Bacillati</taxon>
        <taxon>Actinomycetota</taxon>
        <taxon>Actinomycetes</taxon>
        <taxon>Kitasatosporales</taxon>
        <taxon>Streptomycetaceae</taxon>
        <taxon>Streptomyces</taxon>
    </lineage>
</organism>
<feature type="compositionally biased region" description="Basic residues" evidence="6">
    <location>
        <begin position="37"/>
        <end position="46"/>
    </location>
</feature>
<dbReference type="GO" id="GO:0003677">
    <property type="term" value="F:DNA binding"/>
    <property type="evidence" value="ECO:0007669"/>
    <property type="project" value="UniProtKB-KW"/>
</dbReference>
<evidence type="ECO:0000259" key="7">
    <source>
        <dbReference type="Pfam" id="PF08281"/>
    </source>
</evidence>
<comment type="similarity">
    <text evidence="1">Belongs to the sigma-70 factor family. ECF subfamily.</text>
</comment>
<dbReference type="OrthoDB" id="4168042at2"/>
<proteinExistence type="inferred from homology"/>
<evidence type="ECO:0000313" key="8">
    <source>
        <dbReference type="EMBL" id="TJZ56786.1"/>
    </source>
</evidence>
<dbReference type="Pfam" id="PF08281">
    <property type="entry name" value="Sigma70_r4_2"/>
    <property type="match status" value="1"/>
</dbReference>
<keyword evidence="4" id="KW-0238">DNA-binding</keyword>
<dbReference type="SUPFAM" id="SSF88946">
    <property type="entry name" value="Sigma2 domain of RNA polymerase sigma factors"/>
    <property type="match status" value="1"/>
</dbReference>
<evidence type="ECO:0000256" key="5">
    <source>
        <dbReference type="ARBA" id="ARBA00023163"/>
    </source>
</evidence>
<keyword evidence="9" id="KW-1185">Reference proteome</keyword>
<sequence>MAPVRAGTARRLPVDRRRTRRLCMARGPHSLAGRRGVPLRHPHHRGACSARLSQQHARSPHPAKDWRPAQAAPSRSARLRGGLVNEHSPDVVSPTDLPVAFEVFFHREQKAFLATATSRLRDRRDAEEAVLEAGRRMYNKWERILAHANPKAMTHAILNGVVIDFYRREVRNRHVQPFAEPPDTAYLEELREHEALDLALDELESVAPLQANSVRLRHLVGLSYDQIAETLDTTPGAVKVSTCLGLQRLKEIMTASQQGEGDT</sequence>
<feature type="region of interest" description="Disordered" evidence="6">
    <location>
        <begin position="29"/>
        <end position="76"/>
    </location>
</feature>
<dbReference type="InterPro" id="IPR039425">
    <property type="entry name" value="RNA_pol_sigma-70-like"/>
</dbReference>
<dbReference type="EMBL" id="SUMB01000002">
    <property type="protein sequence ID" value="TJZ56786.1"/>
    <property type="molecule type" value="Genomic_DNA"/>
</dbReference>
<keyword evidence="5" id="KW-0804">Transcription</keyword>
<dbReference type="InterPro" id="IPR013249">
    <property type="entry name" value="RNA_pol_sigma70_r4_t2"/>
</dbReference>
<dbReference type="InterPro" id="IPR036388">
    <property type="entry name" value="WH-like_DNA-bd_sf"/>
</dbReference>
<comment type="caution">
    <text evidence="8">The sequence shown here is derived from an EMBL/GenBank/DDBJ whole genome shotgun (WGS) entry which is preliminary data.</text>
</comment>
<dbReference type="Proteomes" id="UP000308697">
    <property type="component" value="Unassembled WGS sequence"/>
</dbReference>
<dbReference type="Gene3D" id="1.10.10.10">
    <property type="entry name" value="Winged helix-like DNA-binding domain superfamily/Winged helix DNA-binding domain"/>
    <property type="match status" value="1"/>
</dbReference>
<gene>
    <name evidence="8" type="ORF">FCH28_04440</name>
</gene>
<keyword evidence="3" id="KW-0731">Sigma factor</keyword>